<evidence type="ECO:0000313" key="1">
    <source>
        <dbReference type="EMBL" id="TEB41108.1"/>
    </source>
</evidence>
<accession>A0A4Y7U4U6</accession>
<feature type="non-terminal residue" evidence="1">
    <location>
        <position position="129"/>
    </location>
</feature>
<organism evidence="1 2">
    <name type="scientific">Flavobacterium circumlabens</name>
    <dbReference type="NCBI Taxonomy" id="2133765"/>
    <lineage>
        <taxon>Bacteria</taxon>
        <taxon>Pseudomonadati</taxon>
        <taxon>Bacteroidota</taxon>
        <taxon>Flavobacteriia</taxon>
        <taxon>Flavobacteriales</taxon>
        <taxon>Flavobacteriaceae</taxon>
        <taxon>Flavobacterium</taxon>
    </lineage>
</organism>
<name>A0A4Y7U4U6_9FLAO</name>
<gene>
    <name evidence="1" type="ORF">D0809_27205</name>
</gene>
<feature type="non-terminal residue" evidence="1">
    <location>
        <position position="1"/>
    </location>
</feature>
<evidence type="ECO:0008006" key="3">
    <source>
        <dbReference type="Google" id="ProtNLM"/>
    </source>
</evidence>
<dbReference type="Proteomes" id="UP000298340">
    <property type="component" value="Unassembled WGS sequence"/>
</dbReference>
<protein>
    <recommendedName>
        <fullName evidence="3">S9 family peptidase</fullName>
    </recommendedName>
</protein>
<dbReference type="EMBL" id="QWDN01000558">
    <property type="protein sequence ID" value="TEB41108.1"/>
    <property type="molecule type" value="Genomic_DNA"/>
</dbReference>
<sequence>EGNIYFDIKNVTAWSYNVKSDAIIYQTNDTGSQAMLLLRLSKNFLITKIAKTGETAATNFTWQDNGESVAFLKNENENTSIGLYRLNNANYMEINKEYVHELDSNKVFTSLLRISHDGQKVFFEIGNNT</sequence>
<reference evidence="1 2" key="1">
    <citation type="journal article" date="2018" name="Syst. Appl. Microbiol.">
        <title>Flavobacterium circumlabens sp. nov. and Flavobacterium cupreum sp. nov., two psychrotrophic species isolated from Antarctic environmental samples.</title>
        <authorList>
            <person name="Kralova S."/>
            <person name="Busse H.J."/>
            <person name="Svec P."/>
            <person name="Maslanova I."/>
            <person name="Stankova E."/>
            <person name="Bartak M."/>
            <person name="Sedlacek I."/>
        </authorList>
    </citation>
    <scope>NUCLEOTIDE SEQUENCE [LARGE SCALE GENOMIC DNA]</scope>
    <source>
        <strain evidence="1 2">CCM 8828</strain>
    </source>
</reference>
<dbReference type="AlphaFoldDB" id="A0A4Y7U4U6"/>
<dbReference type="RefSeq" id="WP_170208137.1">
    <property type="nucleotide sequence ID" value="NZ_QWDN01000558.1"/>
</dbReference>
<proteinExistence type="predicted"/>
<comment type="caution">
    <text evidence="1">The sequence shown here is derived from an EMBL/GenBank/DDBJ whole genome shotgun (WGS) entry which is preliminary data.</text>
</comment>
<evidence type="ECO:0000313" key="2">
    <source>
        <dbReference type="Proteomes" id="UP000298340"/>
    </source>
</evidence>